<evidence type="ECO:0000256" key="1">
    <source>
        <dbReference type="ARBA" id="ARBA00010923"/>
    </source>
</evidence>
<dbReference type="PANTHER" id="PTHR43140">
    <property type="entry name" value="TYPE-1 RESTRICTION ENZYME ECOKI SPECIFICITY PROTEIN"/>
    <property type="match status" value="1"/>
</dbReference>
<reference evidence="5 6" key="1">
    <citation type="journal article" date="2010" name="BMC Genomics">
        <title>Genome comparison of the epiphytic bacteria Erwinia billingiae and E. tasmaniensis with the pear pathogen E. pyrifoliae.</title>
        <authorList>
            <person name="Kube M."/>
            <person name="Migdoll A.M."/>
            <person name="Gehring I."/>
            <person name="Heitmann K."/>
            <person name="Mayer Y."/>
            <person name="Kuhl H."/>
            <person name="Knaust F."/>
            <person name="Geider K."/>
            <person name="Reinhardt R."/>
        </authorList>
    </citation>
    <scope>NUCLEOTIDE SEQUENCE [LARGE SCALE GENOMIC DNA]</scope>
    <source>
        <strain evidence="5 6">Eb661</strain>
    </source>
</reference>
<dbReference type="CDD" id="cd16961">
    <property type="entry name" value="RMtype1_S_TRD-CR_like"/>
    <property type="match status" value="1"/>
</dbReference>
<evidence type="ECO:0000256" key="3">
    <source>
        <dbReference type="ARBA" id="ARBA00023125"/>
    </source>
</evidence>
<dbReference type="GO" id="GO:0009307">
    <property type="term" value="P:DNA restriction-modification system"/>
    <property type="evidence" value="ECO:0007669"/>
    <property type="project" value="UniProtKB-KW"/>
</dbReference>
<dbReference type="GeneID" id="90513889"/>
<dbReference type="GO" id="GO:0003677">
    <property type="term" value="F:DNA binding"/>
    <property type="evidence" value="ECO:0007669"/>
    <property type="project" value="UniProtKB-KW"/>
</dbReference>
<keyword evidence="6" id="KW-1185">Reference proteome</keyword>
<dbReference type="eggNOG" id="COG0732">
    <property type="taxonomic scope" value="Bacteria"/>
</dbReference>
<dbReference type="KEGG" id="ebi:EbC_39470"/>
<dbReference type="InterPro" id="IPR051212">
    <property type="entry name" value="Type-I_RE_S_subunit"/>
</dbReference>
<dbReference type="InterPro" id="IPR044946">
    <property type="entry name" value="Restrct_endonuc_typeI_TRD_sf"/>
</dbReference>
<evidence type="ECO:0000313" key="6">
    <source>
        <dbReference type="Proteomes" id="UP000008793"/>
    </source>
</evidence>
<evidence type="ECO:0000259" key="4">
    <source>
        <dbReference type="Pfam" id="PF01420"/>
    </source>
</evidence>
<sequence length="576" mass="64422">MAVEQLITQHIDTWTSALKTRSTAGRGSTGKIDLYGIKKLRELILELAVRGKLVPQDPNDEPASELLKRIAAEKAELLKQGKIKKQKLLLEISEEEKPFELPEGWEWMRLGFITNYGECDKAEPTDANADTWIVELEDIEKSTSKLLNRVKFSERPFKSSKNKFYKNDVLYGKLRPYLDKVLVADDSGVCTTEIIPIKGYGNILPDYIRLLLKSPRFIAYANKSTHGMNLPRLGTDKAIHAVVELTSIAEQARIVNKVDELMSLCDQLEQQSLTSLEAHQHLVGTLLATLTESQNAEELAENWARISQHFDTLFTTEASIDALKQTILQLAVMGKLVPQDPNDEPASELLKRIEQEKAQLVKEGKIKKHPPVEPLGEPALLPRSWLNIVVQDFADIRLGSTPDRTEKKYWNGDIPWVSSGEVANEVILDTKEKVTSEGFKNSSTNMIPAGSLLMAIIGQGKTRGQTAILGIDACTNQNVAAFVFNRELVDPEYVWFWAKSKYLSHRGDGHGGAQPALNGKKVRSFIFPLAPIKEQQRIVSEVKRFNDICDTLKSHLQSAQQTQQHLADALTDAALN</sequence>
<dbReference type="EMBL" id="FP236843">
    <property type="protein sequence ID" value="CAX61478.1"/>
    <property type="molecule type" value="Genomic_DNA"/>
</dbReference>
<keyword evidence="3" id="KW-0238">DNA-binding</keyword>
<gene>
    <name evidence="5" type="primary">hsdS</name>
    <name evidence="5" type="ordered locus">EbC_39470</name>
</gene>
<evidence type="ECO:0000256" key="2">
    <source>
        <dbReference type="ARBA" id="ARBA00022747"/>
    </source>
</evidence>
<name>D8MXC1_ERWBE</name>
<feature type="domain" description="Type I restriction modification DNA specificity" evidence="4">
    <location>
        <begin position="384"/>
        <end position="556"/>
    </location>
</feature>
<protein>
    <submittedName>
        <fullName evidence="5">Type I restriction-modification system, S subunit</fullName>
    </submittedName>
</protein>
<dbReference type="CDD" id="cd17247">
    <property type="entry name" value="RMtype1_S_Eco2747I-TRD2-CR2_like"/>
    <property type="match status" value="1"/>
</dbReference>
<dbReference type="SUPFAM" id="SSF116734">
    <property type="entry name" value="DNA methylase specificity domain"/>
    <property type="match status" value="2"/>
</dbReference>
<organism evidence="6">
    <name type="scientific">Erwinia billingiae (strain Eb661)</name>
    <dbReference type="NCBI Taxonomy" id="634500"/>
    <lineage>
        <taxon>Bacteria</taxon>
        <taxon>Pseudomonadati</taxon>
        <taxon>Pseudomonadota</taxon>
        <taxon>Gammaproteobacteria</taxon>
        <taxon>Enterobacterales</taxon>
        <taxon>Erwiniaceae</taxon>
        <taxon>Erwinia</taxon>
    </lineage>
</organism>
<dbReference type="HOGENOM" id="CLU_021095_10_4_6"/>
<dbReference type="STRING" id="634500.EbC_39470"/>
<accession>D8MXC1</accession>
<dbReference type="PANTHER" id="PTHR43140:SF1">
    <property type="entry name" value="TYPE I RESTRICTION ENZYME ECOKI SPECIFICITY SUBUNIT"/>
    <property type="match status" value="1"/>
</dbReference>
<proteinExistence type="inferred from homology"/>
<dbReference type="Proteomes" id="UP000008793">
    <property type="component" value="Chromosome"/>
</dbReference>
<dbReference type="RefSeq" id="WP_013203961.1">
    <property type="nucleotide sequence ID" value="NC_014306.1"/>
</dbReference>
<dbReference type="AlphaFoldDB" id="D8MXC1"/>
<dbReference type="InterPro" id="IPR000055">
    <property type="entry name" value="Restrct_endonuc_typeI_TRD"/>
</dbReference>
<evidence type="ECO:0000313" key="5">
    <source>
        <dbReference type="EMBL" id="CAX61478.1"/>
    </source>
</evidence>
<comment type="similarity">
    <text evidence="1">Belongs to the type-I restriction system S methylase family.</text>
</comment>
<dbReference type="REBASE" id="26893">
    <property type="entry name" value="S.EbiEbORF39460P"/>
</dbReference>
<dbReference type="Gene3D" id="3.90.220.20">
    <property type="entry name" value="DNA methylase specificity domains"/>
    <property type="match status" value="2"/>
</dbReference>
<keyword evidence="2" id="KW-0680">Restriction system</keyword>
<dbReference type="Pfam" id="PF01420">
    <property type="entry name" value="Methylase_S"/>
    <property type="match status" value="1"/>
</dbReference>